<gene>
    <name evidence="2" type="ORF">KDW_23110</name>
</gene>
<evidence type="ECO:0000313" key="3">
    <source>
        <dbReference type="Proteomes" id="UP000326912"/>
    </source>
</evidence>
<organism evidence="2 3">
    <name type="scientific">Dictyobacter vulcani</name>
    <dbReference type="NCBI Taxonomy" id="2607529"/>
    <lineage>
        <taxon>Bacteria</taxon>
        <taxon>Bacillati</taxon>
        <taxon>Chloroflexota</taxon>
        <taxon>Ktedonobacteria</taxon>
        <taxon>Ktedonobacterales</taxon>
        <taxon>Dictyobacteraceae</taxon>
        <taxon>Dictyobacter</taxon>
    </lineage>
</organism>
<sequence>MQGAASRGGKEQRAGDARGSEPLDWGIGGCAPGISPLPPAQRAHNPSHEI</sequence>
<feature type="region of interest" description="Disordered" evidence="1">
    <location>
        <begin position="1"/>
        <end position="50"/>
    </location>
</feature>
<protein>
    <submittedName>
        <fullName evidence="2">Uncharacterized protein</fullName>
    </submittedName>
</protein>
<name>A0A5J4KPV3_9CHLR</name>
<reference evidence="2 3" key="1">
    <citation type="submission" date="2019-10" db="EMBL/GenBank/DDBJ databases">
        <title>Dictyobacter vulcani sp. nov., within the class Ktedonobacteria, isolated from soil of volcanic Mt. Zao.</title>
        <authorList>
            <person name="Zheng Y."/>
            <person name="Wang C.M."/>
            <person name="Sakai Y."/>
            <person name="Abe K."/>
            <person name="Yokota A."/>
            <person name="Yabe S."/>
        </authorList>
    </citation>
    <scope>NUCLEOTIDE SEQUENCE [LARGE SCALE GENOMIC DNA]</scope>
    <source>
        <strain evidence="2 3">W12</strain>
    </source>
</reference>
<dbReference type="EMBL" id="BKZW01000001">
    <property type="protein sequence ID" value="GER88149.1"/>
    <property type="molecule type" value="Genomic_DNA"/>
</dbReference>
<evidence type="ECO:0000256" key="1">
    <source>
        <dbReference type="SAM" id="MobiDB-lite"/>
    </source>
</evidence>
<keyword evidence="3" id="KW-1185">Reference proteome</keyword>
<comment type="caution">
    <text evidence="2">The sequence shown here is derived from an EMBL/GenBank/DDBJ whole genome shotgun (WGS) entry which is preliminary data.</text>
</comment>
<evidence type="ECO:0000313" key="2">
    <source>
        <dbReference type="EMBL" id="GER88149.1"/>
    </source>
</evidence>
<proteinExistence type="predicted"/>
<feature type="compositionally biased region" description="Basic and acidic residues" evidence="1">
    <location>
        <begin position="8"/>
        <end position="21"/>
    </location>
</feature>
<dbReference type="Proteomes" id="UP000326912">
    <property type="component" value="Unassembled WGS sequence"/>
</dbReference>
<dbReference type="AlphaFoldDB" id="A0A5J4KPV3"/>
<accession>A0A5J4KPV3</accession>